<dbReference type="EnsemblMetazoa" id="CLYHEMT022743.1">
    <property type="protein sequence ID" value="CLYHEMP022743.1"/>
    <property type="gene ID" value="CLYHEMG022743"/>
</dbReference>
<organism evidence="1 2">
    <name type="scientific">Clytia hemisphaerica</name>
    <dbReference type="NCBI Taxonomy" id="252671"/>
    <lineage>
        <taxon>Eukaryota</taxon>
        <taxon>Metazoa</taxon>
        <taxon>Cnidaria</taxon>
        <taxon>Hydrozoa</taxon>
        <taxon>Hydroidolina</taxon>
        <taxon>Leptothecata</taxon>
        <taxon>Obeliida</taxon>
        <taxon>Clytiidae</taxon>
        <taxon>Clytia</taxon>
    </lineage>
</organism>
<protein>
    <submittedName>
        <fullName evidence="1">Uncharacterized protein</fullName>
    </submittedName>
</protein>
<evidence type="ECO:0000313" key="1">
    <source>
        <dbReference type="EnsemblMetazoa" id="CLYHEMP022743.3"/>
    </source>
</evidence>
<dbReference type="Proteomes" id="UP000594262">
    <property type="component" value="Unplaced"/>
</dbReference>
<keyword evidence="2" id="KW-1185">Reference proteome</keyword>
<dbReference type="EnsemblMetazoa" id="CLYHEMT022743.3">
    <property type="protein sequence ID" value="CLYHEMP022743.3"/>
    <property type="gene ID" value="CLYHEMG022743"/>
</dbReference>
<evidence type="ECO:0000313" key="2">
    <source>
        <dbReference type="Proteomes" id="UP000594262"/>
    </source>
</evidence>
<dbReference type="EnsemblMetazoa" id="CLYHEMT022743.2">
    <property type="protein sequence ID" value="CLYHEMP022743.2"/>
    <property type="gene ID" value="CLYHEMG022743"/>
</dbReference>
<dbReference type="OrthoDB" id="6133789at2759"/>
<dbReference type="EnsemblMetazoa" id="CLYHEMT022743.4">
    <property type="protein sequence ID" value="CLYHEMP022743.4"/>
    <property type="gene ID" value="CLYHEMG022743"/>
</dbReference>
<dbReference type="AlphaFoldDB" id="A0A7M5XFY4"/>
<proteinExistence type="predicted"/>
<accession>A0A7M5XFY4</accession>
<reference evidence="1" key="1">
    <citation type="submission" date="2021-01" db="UniProtKB">
        <authorList>
            <consortium name="EnsemblMetazoa"/>
        </authorList>
    </citation>
    <scope>IDENTIFICATION</scope>
</reference>
<name>A0A7M5XFY4_9CNID</name>
<sequence>MDTVTKMLKAVEPEIPIYHTRAMRKQFHEEVKLISSKTPAHVIRHIYKTLTGDLSSEPISQEIDERVQLAIETEDPDLLLDLRHLSKGRPGDTFDIFFAELEKMVDEVTAADDRRHGVVHMSEFLSIHHLIEQVKKRVEKFPPKQQ</sequence>